<feature type="domain" description="DUF4349" evidence="2">
    <location>
        <begin position="31"/>
        <end position="259"/>
    </location>
</feature>
<dbReference type="EMBL" id="JABAHZ010000008">
    <property type="protein sequence ID" value="NLR82202.1"/>
    <property type="molecule type" value="Genomic_DNA"/>
</dbReference>
<keyword evidence="1" id="KW-0812">Transmembrane</keyword>
<name>A0A847SXF8_9BACT</name>
<sequence>MAEKQSASEYATTADSTTFSNDMSRITSASRKRVKSADVRCRVASVFASTSALEQLVTRSGGLIEESNLQNESVEQYRLPYSADSVKRVQLYTPVANLTLRVPVDSLDMVVRALTSTAVYIDHRVVKDQDMTLKYLANAMKNEQQENSAGKAVAPSKKGNTLDIVEYNDQRGEQAVDRRISNLTILDDVAYSTFTVQLFQPEVADVQIVVNPAKMSRAGFGTELVVALRGGADIFRNILLFFVELWPFLLIGAAGWIGYRKLLLRKS</sequence>
<dbReference type="Proteomes" id="UP000552864">
    <property type="component" value="Unassembled WGS sequence"/>
</dbReference>
<dbReference type="AlphaFoldDB" id="A0A847SXF8"/>
<evidence type="ECO:0000313" key="3">
    <source>
        <dbReference type="EMBL" id="NLR82202.1"/>
    </source>
</evidence>
<evidence type="ECO:0000259" key="2">
    <source>
        <dbReference type="Pfam" id="PF14257"/>
    </source>
</evidence>
<comment type="caution">
    <text evidence="3">The sequence shown here is derived from an EMBL/GenBank/DDBJ whole genome shotgun (WGS) entry which is preliminary data.</text>
</comment>
<dbReference type="Pfam" id="PF14257">
    <property type="entry name" value="DUF4349"/>
    <property type="match status" value="1"/>
</dbReference>
<gene>
    <name evidence="3" type="ORF">HGH91_26530</name>
</gene>
<evidence type="ECO:0000313" key="4">
    <source>
        <dbReference type="Proteomes" id="UP000552864"/>
    </source>
</evidence>
<protein>
    <submittedName>
        <fullName evidence="3">DUF4349 domain-containing protein</fullName>
    </submittedName>
</protein>
<organism evidence="3 4">
    <name type="scientific">Chitinophaga eiseniae</name>
    <dbReference type="NCBI Taxonomy" id="634771"/>
    <lineage>
        <taxon>Bacteria</taxon>
        <taxon>Pseudomonadati</taxon>
        <taxon>Bacteroidota</taxon>
        <taxon>Chitinophagia</taxon>
        <taxon>Chitinophagales</taxon>
        <taxon>Chitinophagaceae</taxon>
        <taxon>Chitinophaga</taxon>
    </lineage>
</organism>
<accession>A0A847SXF8</accession>
<dbReference type="InterPro" id="IPR025645">
    <property type="entry name" value="DUF4349"/>
</dbReference>
<dbReference type="RefSeq" id="WP_168742064.1">
    <property type="nucleotide sequence ID" value="NZ_JABAHZ010000008.1"/>
</dbReference>
<proteinExistence type="predicted"/>
<keyword evidence="1" id="KW-1133">Transmembrane helix</keyword>
<feature type="transmembrane region" description="Helical" evidence="1">
    <location>
        <begin position="238"/>
        <end position="259"/>
    </location>
</feature>
<evidence type="ECO:0000256" key="1">
    <source>
        <dbReference type="SAM" id="Phobius"/>
    </source>
</evidence>
<reference evidence="3 4" key="1">
    <citation type="submission" date="2020-04" db="EMBL/GenBank/DDBJ databases">
        <authorList>
            <person name="Yin C."/>
        </authorList>
    </citation>
    <scope>NUCLEOTIDE SEQUENCE [LARGE SCALE GENOMIC DNA]</scope>
    <source>
        <strain evidence="3 4">Ak56</strain>
    </source>
</reference>
<keyword evidence="4" id="KW-1185">Reference proteome</keyword>
<keyword evidence="1" id="KW-0472">Membrane</keyword>